<sequence>MQRNAWLLLPCLFVAPAVADAAPWWGEASLGVLSTSGNSETRSINGKFALNYQQDAWRNVLTAQAINTADSGETSGERYLVTDKVDYTFSGQTYAFLAGEFEKDMFGGIRQRTSQTTGLGRHVLTGPRHLLDIELGAGARQQEAQESREKDSDLIGRFGLDYQWKLSDTSGIRQRVKVESGESNTFTESVSELKLYVIGNLFASLIFTVQNNSEVEPGVKHTDSSTAVNFSYAFGAKPG</sequence>
<dbReference type="RefSeq" id="WP_007185273.1">
    <property type="nucleotide sequence ID" value="NZ_AKGD01000001.1"/>
</dbReference>
<gene>
    <name evidence="2" type="ORF">WQQ_23300</name>
</gene>
<dbReference type="InterPro" id="IPR007433">
    <property type="entry name" value="DUF481"/>
</dbReference>
<evidence type="ECO:0008006" key="4">
    <source>
        <dbReference type="Google" id="ProtNLM"/>
    </source>
</evidence>
<evidence type="ECO:0000313" key="3">
    <source>
        <dbReference type="Proteomes" id="UP000003704"/>
    </source>
</evidence>
<accession>I8TEP4</accession>
<dbReference type="Pfam" id="PF04338">
    <property type="entry name" value="DUF481"/>
    <property type="match status" value="1"/>
</dbReference>
<protein>
    <recommendedName>
        <fullName evidence="4">Salt-induced outer membrane protein</fullName>
    </recommendedName>
</protein>
<name>I8TEP4_9GAMM</name>
<proteinExistence type="predicted"/>
<evidence type="ECO:0000256" key="1">
    <source>
        <dbReference type="SAM" id="SignalP"/>
    </source>
</evidence>
<dbReference type="STRING" id="1172194.WQQ_23300"/>
<feature type="signal peptide" evidence="1">
    <location>
        <begin position="1"/>
        <end position="21"/>
    </location>
</feature>
<keyword evidence="3" id="KW-1185">Reference proteome</keyword>
<comment type="caution">
    <text evidence="2">The sequence shown here is derived from an EMBL/GenBank/DDBJ whole genome shotgun (WGS) entry which is preliminary data.</text>
</comment>
<reference evidence="2 3" key="1">
    <citation type="journal article" date="2012" name="J. Bacteriol.">
        <title>Genome Sequence of n-Alkane-Degrading Hydrocarboniphaga effusa Strain AP103T (ATCC BAA-332T).</title>
        <authorList>
            <person name="Chang H.K."/>
            <person name="Zylstra G.J."/>
            <person name="Chae J.C."/>
        </authorList>
    </citation>
    <scope>NUCLEOTIDE SEQUENCE [LARGE SCALE GENOMIC DNA]</scope>
    <source>
        <strain evidence="2 3">AP103</strain>
    </source>
</reference>
<dbReference type="Proteomes" id="UP000003704">
    <property type="component" value="Unassembled WGS sequence"/>
</dbReference>
<organism evidence="2 3">
    <name type="scientific">Hydrocarboniphaga effusa AP103</name>
    <dbReference type="NCBI Taxonomy" id="1172194"/>
    <lineage>
        <taxon>Bacteria</taxon>
        <taxon>Pseudomonadati</taxon>
        <taxon>Pseudomonadota</taxon>
        <taxon>Gammaproteobacteria</taxon>
        <taxon>Nevskiales</taxon>
        <taxon>Nevskiaceae</taxon>
        <taxon>Hydrocarboniphaga</taxon>
    </lineage>
</organism>
<dbReference type="OrthoDB" id="5292716at2"/>
<evidence type="ECO:0000313" key="2">
    <source>
        <dbReference type="EMBL" id="EIT72193.1"/>
    </source>
</evidence>
<dbReference type="AlphaFoldDB" id="I8TEP4"/>
<dbReference type="EMBL" id="AKGD01000001">
    <property type="protein sequence ID" value="EIT72193.1"/>
    <property type="molecule type" value="Genomic_DNA"/>
</dbReference>
<keyword evidence="1" id="KW-0732">Signal</keyword>
<feature type="chain" id="PRO_5003714527" description="Salt-induced outer membrane protein" evidence="1">
    <location>
        <begin position="22"/>
        <end position="239"/>
    </location>
</feature>